<dbReference type="InterPro" id="IPR011051">
    <property type="entry name" value="RmlC_Cupin_sf"/>
</dbReference>
<protein>
    <submittedName>
        <fullName evidence="3">Cupin domain-containing protein</fullName>
    </submittedName>
</protein>
<evidence type="ECO:0000313" key="4">
    <source>
        <dbReference type="Proteomes" id="UP001597215"/>
    </source>
</evidence>
<evidence type="ECO:0000313" key="3">
    <source>
        <dbReference type="EMBL" id="MFD1766224.1"/>
    </source>
</evidence>
<reference evidence="4" key="1">
    <citation type="journal article" date="2019" name="Int. J. Syst. Evol. Microbiol.">
        <title>The Global Catalogue of Microorganisms (GCM) 10K type strain sequencing project: providing services to taxonomists for standard genome sequencing and annotation.</title>
        <authorList>
            <consortium name="The Broad Institute Genomics Platform"/>
            <consortium name="The Broad Institute Genome Sequencing Center for Infectious Disease"/>
            <person name="Wu L."/>
            <person name="Ma J."/>
        </authorList>
    </citation>
    <scope>NUCLEOTIDE SEQUENCE [LARGE SCALE GENOMIC DNA]</scope>
    <source>
        <strain evidence="4">CGMCC 1.12449</strain>
    </source>
</reference>
<dbReference type="EMBL" id="JBHUEL010000004">
    <property type="protein sequence ID" value="MFD1766224.1"/>
    <property type="molecule type" value="Genomic_DNA"/>
</dbReference>
<comment type="caution">
    <text evidence="3">The sequence shown here is derived from an EMBL/GenBank/DDBJ whole genome shotgun (WGS) entry which is preliminary data.</text>
</comment>
<dbReference type="Pfam" id="PF07883">
    <property type="entry name" value="Cupin_2"/>
    <property type="match status" value="1"/>
</dbReference>
<feature type="signal peptide" evidence="1">
    <location>
        <begin position="1"/>
        <end position="22"/>
    </location>
</feature>
<dbReference type="InterPro" id="IPR013096">
    <property type="entry name" value="Cupin_2"/>
</dbReference>
<name>A0ABW4MD53_9SPHN</name>
<keyword evidence="4" id="KW-1185">Reference proteome</keyword>
<organism evidence="3 4">
    <name type="scientific">Sphingorhabdus buctiana</name>
    <dbReference type="NCBI Taxonomy" id="1508805"/>
    <lineage>
        <taxon>Bacteria</taxon>
        <taxon>Pseudomonadati</taxon>
        <taxon>Pseudomonadota</taxon>
        <taxon>Alphaproteobacteria</taxon>
        <taxon>Sphingomonadales</taxon>
        <taxon>Sphingomonadaceae</taxon>
        <taxon>Sphingorhabdus</taxon>
    </lineage>
</organism>
<dbReference type="SUPFAM" id="SSF51182">
    <property type="entry name" value="RmlC-like cupins"/>
    <property type="match status" value="1"/>
</dbReference>
<sequence length="151" mass="15461">METTLEIAIAAFALTSMGTASAAEPAAPFATDVSGSSVVWGGCPPIFTGACQMTVLQGDPSKPNSDVVLKVGPGNTLPLHKHSSAERMILLTGELQVKYDGSEAVILKPSHYAYGPAGLPHVAACVSDVACTLFIAFEGAVDAELVSHPGH</sequence>
<feature type="chain" id="PRO_5045536738" evidence="1">
    <location>
        <begin position="23"/>
        <end position="151"/>
    </location>
</feature>
<proteinExistence type="predicted"/>
<dbReference type="InterPro" id="IPR014710">
    <property type="entry name" value="RmlC-like_jellyroll"/>
</dbReference>
<dbReference type="Proteomes" id="UP001597215">
    <property type="component" value="Unassembled WGS sequence"/>
</dbReference>
<keyword evidence="1" id="KW-0732">Signal</keyword>
<accession>A0ABW4MD53</accession>
<dbReference type="RefSeq" id="WP_381512078.1">
    <property type="nucleotide sequence ID" value="NZ_JBHUEL010000004.1"/>
</dbReference>
<evidence type="ECO:0000259" key="2">
    <source>
        <dbReference type="Pfam" id="PF07883"/>
    </source>
</evidence>
<gene>
    <name evidence="3" type="ORF">ACFSAG_05135</name>
</gene>
<dbReference type="Gene3D" id="2.60.120.10">
    <property type="entry name" value="Jelly Rolls"/>
    <property type="match status" value="1"/>
</dbReference>
<evidence type="ECO:0000256" key="1">
    <source>
        <dbReference type="SAM" id="SignalP"/>
    </source>
</evidence>
<feature type="domain" description="Cupin type-2" evidence="2">
    <location>
        <begin position="69"/>
        <end position="134"/>
    </location>
</feature>